<dbReference type="Proteomes" id="UP000266745">
    <property type="component" value="Chromosome"/>
</dbReference>
<dbReference type="EMBL" id="CP011097">
    <property type="protein sequence ID" value="AJZ76525.1"/>
    <property type="molecule type" value="Genomic_DNA"/>
</dbReference>
<evidence type="ECO:0000256" key="1">
    <source>
        <dbReference type="SAM" id="Phobius"/>
    </source>
</evidence>
<dbReference type="STRING" id="1603555.SU86_000420"/>
<proteinExistence type="predicted"/>
<keyword evidence="3" id="KW-1185">Reference proteome</keyword>
<evidence type="ECO:0000313" key="2">
    <source>
        <dbReference type="EMBL" id="AJZ76525.1"/>
    </source>
</evidence>
<protein>
    <recommendedName>
        <fullName evidence="4">CARDB domain-containing protein</fullName>
    </recommendedName>
</protein>
<evidence type="ECO:0000313" key="3">
    <source>
        <dbReference type="Proteomes" id="UP000266745"/>
    </source>
</evidence>
<dbReference type="OrthoDB" id="11520at2157"/>
<keyword evidence="1" id="KW-0472">Membrane</keyword>
<gene>
    <name evidence="2" type="ORF">SU86_000420</name>
</gene>
<name>A0A3G1B618_9ARCH</name>
<dbReference type="AlphaFoldDB" id="A0A3G1B618"/>
<dbReference type="KEGG" id="tah:SU86_000420"/>
<evidence type="ECO:0008006" key="4">
    <source>
        <dbReference type="Google" id="ProtNLM"/>
    </source>
</evidence>
<reference evidence="2 3" key="1">
    <citation type="journal article" date="2016" name="Sci. Rep.">
        <title>A novel ammonia-oxidizing archaeon from wastewater treatment plant: Its enrichment, physiological and genomic characteristics.</title>
        <authorList>
            <person name="Li Y."/>
            <person name="Ding K."/>
            <person name="Wen X."/>
            <person name="Zhang B."/>
            <person name="Shen B."/>
            <person name="Yang Y."/>
        </authorList>
    </citation>
    <scope>NUCLEOTIDE SEQUENCE [LARGE SCALE GENOMIC DNA]</scope>
    <source>
        <strain evidence="2 3">SAT1</strain>
    </source>
</reference>
<keyword evidence="1" id="KW-1133">Transmembrane helix</keyword>
<sequence>MSCGFSQADAATIKQTLDGAMDLSIEYPDSVIVGRDFAVSVLIQNNGWEDKQDISFSVQTQDQSIVAKNQTLFIERLSKGGSFGGTLEFSAVPSELGTHYLNVVYSHVLLSNNETPQPTLQKNIALPILLKGAPEVQLNTIAPNSIFPNAEFAFDVEVLSRDIPIRDVTVQILAPSDVVIRGQNSYTYSTIEQNTPLFIRSTIVTNPEEVTSEHKIPFEVIISYLDDSGDEQTTSKSVSLLLRPRTFMEFTTDGGLWLGGFFLAPYISIGTIVGIPAGALFSLMIHRLQKKKKGKRKK</sequence>
<organism evidence="2 3">
    <name type="scientific">Candidatus Nitrosotenuis cloacae</name>
    <dbReference type="NCBI Taxonomy" id="1603555"/>
    <lineage>
        <taxon>Archaea</taxon>
        <taxon>Nitrososphaerota</taxon>
        <taxon>Candidatus Nitrosotenuis</taxon>
    </lineage>
</organism>
<feature type="transmembrane region" description="Helical" evidence="1">
    <location>
        <begin position="255"/>
        <end position="288"/>
    </location>
</feature>
<keyword evidence="1" id="KW-0812">Transmembrane</keyword>
<dbReference type="InterPro" id="IPR013783">
    <property type="entry name" value="Ig-like_fold"/>
</dbReference>
<dbReference type="Gene3D" id="2.60.40.10">
    <property type="entry name" value="Immunoglobulins"/>
    <property type="match status" value="1"/>
</dbReference>
<accession>A0A3G1B618</accession>